<gene>
    <name evidence="1" type="primary">Acey_s0040.g261</name>
    <name evidence="1" type="ORF">Y032_0040g261</name>
</gene>
<dbReference type="EMBL" id="JARK01001376">
    <property type="protein sequence ID" value="EYC14529.1"/>
    <property type="molecule type" value="Genomic_DNA"/>
</dbReference>
<dbReference type="Proteomes" id="UP000024635">
    <property type="component" value="Unassembled WGS sequence"/>
</dbReference>
<evidence type="ECO:0000313" key="1">
    <source>
        <dbReference type="EMBL" id="EYC14529.1"/>
    </source>
</evidence>
<organism evidence="1 2">
    <name type="scientific">Ancylostoma ceylanicum</name>
    <dbReference type="NCBI Taxonomy" id="53326"/>
    <lineage>
        <taxon>Eukaryota</taxon>
        <taxon>Metazoa</taxon>
        <taxon>Ecdysozoa</taxon>
        <taxon>Nematoda</taxon>
        <taxon>Chromadorea</taxon>
        <taxon>Rhabditida</taxon>
        <taxon>Rhabditina</taxon>
        <taxon>Rhabditomorpha</taxon>
        <taxon>Strongyloidea</taxon>
        <taxon>Ancylostomatidae</taxon>
        <taxon>Ancylostomatinae</taxon>
        <taxon>Ancylostoma</taxon>
    </lineage>
</organism>
<comment type="caution">
    <text evidence="1">The sequence shown here is derived from an EMBL/GenBank/DDBJ whole genome shotgun (WGS) entry which is preliminary data.</text>
</comment>
<name>A0A016UGT7_9BILA</name>
<accession>A0A016UGT7</accession>
<keyword evidence="2" id="KW-1185">Reference proteome</keyword>
<reference evidence="2" key="1">
    <citation type="journal article" date="2015" name="Nat. Genet.">
        <title>The genome and transcriptome of the zoonotic hookworm Ancylostoma ceylanicum identify infection-specific gene families.</title>
        <authorList>
            <person name="Schwarz E.M."/>
            <person name="Hu Y."/>
            <person name="Antoshechkin I."/>
            <person name="Miller M.M."/>
            <person name="Sternberg P.W."/>
            <person name="Aroian R.V."/>
        </authorList>
    </citation>
    <scope>NUCLEOTIDE SEQUENCE</scope>
    <source>
        <strain evidence="2">HY135</strain>
    </source>
</reference>
<evidence type="ECO:0000313" key="2">
    <source>
        <dbReference type="Proteomes" id="UP000024635"/>
    </source>
</evidence>
<proteinExistence type="predicted"/>
<protein>
    <submittedName>
        <fullName evidence="1">Uncharacterized protein</fullName>
    </submittedName>
</protein>
<sequence>MIWAQRKTVYHFLRFAIEHRRTTYLESGSPIPYSDMRFTLKTHRHLVSFPRKCATRNAPKQLQTRTSAHFVAVR</sequence>
<dbReference type="AlphaFoldDB" id="A0A016UGT7"/>